<dbReference type="InterPro" id="IPR000835">
    <property type="entry name" value="HTH_MarR-typ"/>
</dbReference>
<dbReference type="InterPro" id="IPR039422">
    <property type="entry name" value="MarR/SlyA-like"/>
</dbReference>
<protein>
    <submittedName>
        <fullName evidence="2">MarR family winged helix-turn-helix transcriptional regulator</fullName>
    </submittedName>
</protein>
<accession>A0ABV5UDD1</accession>
<organism evidence="2 3">
    <name type="scientific">Amycolatopsis plumensis</name>
    <dbReference type="NCBI Taxonomy" id="236508"/>
    <lineage>
        <taxon>Bacteria</taxon>
        <taxon>Bacillati</taxon>
        <taxon>Actinomycetota</taxon>
        <taxon>Actinomycetes</taxon>
        <taxon>Pseudonocardiales</taxon>
        <taxon>Pseudonocardiaceae</taxon>
        <taxon>Amycolatopsis</taxon>
    </lineage>
</organism>
<keyword evidence="3" id="KW-1185">Reference proteome</keyword>
<dbReference type="SUPFAM" id="SSF46785">
    <property type="entry name" value="Winged helix' DNA-binding domain"/>
    <property type="match status" value="1"/>
</dbReference>
<dbReference type="Gene3D" id="1.10.10.10">
    <property type="entry name" value="Winged helix-like DNA-binding domain superfamily/Winged helix DNA-binding domain"/>
    <property type="match status" value="1"/>
</dbReference>
<feature type="domain" description="HTH marR-type" evidence="1">
    <location>
        <begin position="4"/>
        <end position="138"/>
    </location>
</feature>
<gene>
    <name evidence="2" type="ORF">ACFFTO_29900</name>
</gene>
<dbReference type="PANTHER" id="PTHR33164">
    <property type="entry name" value="TRANSCRIPTIONAL REGULATOR, MARR FAMILY"/>
    <property type="match status" value="1"/>
</dbReference>
<evidence type="ECO:0000259" key="1">
    <source>
        <dbReference type="PROSITE" id="PS50995"/>
    </source>
</evidence>
<dbReference type="PANTHER" id="PTHR33164:SF99">
    <property type="entry name" value="MARR FAMILY REGULATORY PROTEIN"/>
    <property type="match status" value="1"/>
</dbReference>
<evidence type="ECO:0000313" key="3">
    <source>
        <dbReference type="Proteomes" id="UP001589535"/>
    </source>
</evidence>
<dbReference type="PROSITE" id="PS50995">
    <property type="entry name" value="HTH_MARR_2"/>
    <property type="match status" value="1"/>
</dbReference>
<proteinExistence type="predicted"/>
<name>A0ABV5UDD1_9PSEU</name>
<dbReference type="InterPro" id="IPR036388">
    <property type="entry name" value="WH-like_DNA-bd_sf"/>
</dbReference>
<evidence type="ECO:0000313" key="2">
    <source>
        <dbReference type="EMBL" id="MFB9688411.1"/>
    </source>
</evidence>
<dbReference type="SMART" id="SM00347">
    <property type="entry name" value="HTH_MARR"/>
    <property type="match status" value="1"/>
</dbReference>
<dbReference type="RefSeq" id="WP_378200385.1">
    <property type="nucleotide sequence ID" value="NZ_JBHMBK010000026.1"/>
</dbReference>
<dbReference type="InterPro" id="IPR036390">
    <property type="entry name" value="WH_DNA-bd_sf"/>
</dbReference>
<dbReference type="Pfam" id="PF01047">
    <property type="entry name" value="MarR"/>
    <property type="match status" value="1"/>
</dbReference>
<dbReference type="Proteomes" id="UP001589535">
    <property type="component" value="Unassembled WGS sequence"/>
</dbReference>
<dbReference type="EMBL" id="JBHMBK010000026">
    <property type="protein sequence ID" value="MFB9688411.1"/>
    <property type="molecule type" value="Genomic_DNA"/>
</dbReference>
<sequence>MAVDELAASLLYQVTALAGEVAGRMNDGLERLELTGPTANLLWTLDPDAEPQPLRKLATLMRCDPSNISLLSAQLEERGLAERRPHPRDGRVRTLVLTAEGRKVRERLLAVVARRSPFAHLADEEQLLLQSLLAKALTETR</sequence>
<comment type="caution">
    <text evidence="2">The sequence shown here is derived from an EMBL/GenBank/DDBJ whole genome shotgun (WGS) entry which is preliminary data.</text>
</comment>
<reference evidence="2 3" key="1">
    <citation type="submission" date="2024-09" db="EMBL/GenBank/DDBJ databases">
        <authorList>
            <person name="Sun Q."/>
            <person name="Mori K."/>
        </authorList>
    </citation>
    <scope>NUCLEOTIDE SEQUENCE [LARGE SCALE GENOMIC DNA]</scope>
    <source>
        <strain evidence="2 3">JCM 13852</strain>
    </source>
</reference>